<feature type="region of interest" description="Disordered" evidence="2">
    <location>
        <begin position="378"/>
        <end position="411"/>
    </location>
</feature>
<dbReference type="SUPFAM" id="SSF52129">
    <property type="entry name" value="Caspase-like"/>
    <property type="match status" value="1"/>
</dbReference>
<dbReference type="OrthoDB" id="292502at2"/>
<dbReference type="InterPro" id="IPR029031">
    <property type="entry name" value="Gingipain_N_sf"/>
</dbReference>
<evidence type="ECO:0000313" key="5">
    <source>
        <dbReference type="Proteomes" id="UP000315003"/>
    </source>
</evidence>
<dbReference type="EMBL" id="CP036272">
    <property type="protein sequence ID" value="QDT61280.1"/>
    <property type="molecule type" value="Genomic_DNA"/>
</dbReference>
<sequence length="595" mass="63808">MQNLATKNLNANQLGSFSAGNGSGARPRWPLIVLLLGMLSNALGGGSPLMAQSLEAEPAKKAGVLVVCPQNFRTALQPWIEYRQRQGFDVHVIDSQPTALKLRDAIRTAARDNDRTLLLIGDCPAIGSSADPNRQVPVAYIPTLVTAKFGSTPTMGTDYPYGDVDNDQRTDLAVGRMPVDTPEQLTAIIGRIKAYESANDFSTWRGRLQLVGGVGGFGFLADKTIESVTRMIVTASLPPEVRTSVAYGSPGHLFYPNERFSQAVINRYGEGCRFWVYAGHGMVDSLDNVPAGPTGAPVLDNTTIQHLECDPTKAPIAILLCCYTGAIDARIDSFAERLYLHDCGPIAVIAGSRVTMPYGNTSLTLGLVESIFGTQHRIQKGGQESAESTPQPIPGPQTPVAPEADFKPSPVPLPAATRLGQAWLHAINQLEEVDDPEKTQLQVMVDAIATLVSPSGSKLQEERREHAALYSLLGDPLLKLQPPAKIDVQCGSGVDFGETVKVTVQCPIDGQCVVTLDKPLGHSPKSKPGQPYIDPNQLTFAKVEKTIQGGEKVDFEIPVSGQHEGYITIRVHVTGKDAWATGSSVTNLRPPAKGN</sequence>
<proteinExistence type="predicted"/>
<dbReference type="Gene3D" id="3.40.50.10390">
    <property type="entry name" value="Gingipain r, domain 1"/>
    <property type="match status" value="1"/>
</dbReference>
<organism evidence="4 5">
    <name type="scientific">Stieleria bergensis</name>
    <dbReference type="NCBI Taxonomy" id="2528025"/>
    <lineage>
        <taxon>Bacteria</taxon>
        <taxon>Pseudomonadati</taxon>
        <taxon>Planctomycetota</taxon>
        <taxon>Planctomycetia</taxon>
        <taxon>Pirellulales</taxon>
        <taxon>Pirellulaceae</taxon>
        <taxon>Stieleria</taxon>
    </lineage>
</organism>
<dbReference type="InterPro" id="IPR029030">
    <property type="entry name" value="Caspase-like_dom_sf"/>
</dbReference>
<dbReference type="Gene3D" id="3.40.50.1460">
    <property type="match status" value="1"/>
</dbReference>
<dbReference type="Proteomes" id="UP000315003">
    <property type="component" value="Chromosome"/>
</dbReference>
<evidence type="ECO:0000259" key="3">
    <source>
        <dbReference type="Pfam" id="PF01364"/>
    </source>
</evidence>
<feature type="domain" description="Gingipain" evidence="3">
    <location>
        <begin position="65"/>
        <end position="480"/>
    </location>
</feature>
<dbReference type="GO" id="GO:0008234">
    <property type="term" value="F:cysteine-type peptidase activity"/>
    <property type="evidence" value="ECO:0007669"/>
    <property type="project" value="InterPro"/>
</dbReference>
<name>A0A517SYR1_9BACT</name>
<gene>
    <name evidence="4" type="ORF">SV7mr_38150</name>
</gene>
<dbReference type="InterPro" id="IPR001769">
    <property type="entry name" value="Gingipain"/>
</dbReference>
<keyword evidence="1" id="KW-0732">Signal</keyword>
<dbReference type="RefSeq" id="WP_145275213.1">
    <property type="nucleotide sequence ID" value="NZ_CP036272.1"/>
</dbReference>
<dbReference type="AlphaFoldDB" id="A0A517SYR1"/>
<evidence type="ECO:0000313" key="4">
    <source>
        <dbReference type="EMBL" id="QDT61280.1"/>
    </source>
</evidence>
<keyword evidence="5" id="KW-1185">Reference proteome</keyword>
<reference evidence="4 5" key="1">
    <citation type="submission" date="2019-02" db="EMBL/GenBank/DDBJ databases">
        <title>Deep-cultivation of Planctomycetes and their phenomic and genomic characterization uncovers novel biology.</title>
        <authorList>
            <person name="Wiegand S."/>
            <person name="Jogler M."/>
            <person name="Boedeker C."/>
            <person name="Pinto D."/>
            <person name="Vollmers J."/>
            <person name="Rivas-Marin E."/>
            <person name="Kohn T."/>
            <person name="Peeters S.H."/>
            <person name="Heuer A."/>
            <person name="Rast P."/>
            <person name="Oberbeckmann S."/>
            <person name="Bunk B."/>
            <person name="Jeske O."/>
            <person name="Meyerdierks A."/>
            <person name="Storesund J.E."/>
            <person name="Kallscheuer N."/>
            <person name="Luecker S."/>
            <person name="Lage O.M."/>
            <person name="Pohl T."/>
            <person name="Merkel B.J."/>
            <person name="Hornburger P."/>
            <person name="Mueller R.-W."/>
            <person name="Bruemmer F."/>
            <person name="Labrenz M."/>
            <person name="Spormann A.M."/>
            <person name="Op den Camp H."/>
            <person name="Overmann J."/>
            <person name="Amann R."/>
            <person name="Jetten M.S.M."/>
            <person name="Mascher T."/>
            <person name="Medema M.H."/>
            <person name="Devos D.P."/>
            <person name="Kaster A.-K."/>
            <person name="Ovreas L."/>
            <person name="Rohde M."/>
            <person name="Galperin M.Y."/>
            <person name="Jogler C."/>
        </authorList>
    </citation>
    <scope>NUCLEOTIDE SEQUENCE [LARGE SCALE GENOMIC DNA]</scope>
    <source>
        <strain evidence="4 5">SV_7m_r</strain>
    </source>
</reference>
<dbReference type="GO" id="GO:0006508">
    <property type="term" value="P:proteolysis"/>
    <property type="evidence" value="ECO:0007669"/>
    <property type="project" value="InterPro"/>
</dbReference>
<evidence type="ECO:0000256" key="2">
    <source>
        <dbReference type="SAM" id="MobiDB-lite"/>
    </source>
</evidence>
<evidence type="ECO:0000256" key="1">
    <source>
        <dbReference type="ARBA" id="ARBA00022729"/>
    </source>
</evidence>
<dbReference type="Pfam" id="PF01364">
    <property type="entry name" value="Peptidase_C25"/>
    <property type="match status" value="1"/>
</dbReference>
<accession>A0A517SYR1</accession>
<protein>
    <submittedName>
        <fullName evidence="4">Peptidase family C25</fullName>
    </submittedName>
</protein>